<evidence type="ECO:0008006" key="6">
    <source>
        <dbReference type="Google" id="ProtNLM"/>
    </source>
</evidence>
<dbReference type="GO" id="GO:0005840">
    <property type="term" value="C:ribosome"/>
    <property type="evidence" value="ECO:0007669"/>
    <property type="project" value="UniProtKB-KW"/>
</dbReference>
<keyword evidence="1" id="KW-0689">Ribosomal protein</keyword>
<protein>
    <recommendedName>
        <fullName evidence="6">28S ribosomal protein S18a, mitochondrial</fullName>
    </recommendedName>
</protein>
<evidence type="ECO:0000313" key="4">
    <source>
        <dbReference type="EnsemblMetazoa" id="XP_030855351"/>
    </source>
</evidence>
<dbReference type="GeneID" id="105445936"/>
<dbReference type="AlphaFoldDB" id="A0A7M7PW23"/>
<dbReference type="FunCoup" id="A0A7M7PW23">
    <property type="interactions" value="1277"/>
</dbReference>
<dbReference type="InParanoid" id="A0A7M7PW23"/>
<evidence type="ECO:0000256" key="1">
    <source>
        <dbReference type="ARBA" id="ARBA00022980"/>
    </source>
</evidence>
<dbReference type="Pfam" id="PF01084">
    <property type="entry name" value="Ribosomal_S18"/>
    <property type="match status" value="1"/>
</dbReference>
<dbReference type="KEGG" id="spu:105445936"/>
<dbReference type="GO" id="GO:1990904">
    <property type="term" value="C:ribonucleoprotein complex"/>
    <property type="evidence" value="ECO:0007669"/>
    <property type="project" value="UniProtKB-KW"/>
</dbReference>
<dbReference type="Gene3D" id="4.10.640.10">
    <property type="entry name" value="Ribosomal protein S18"/>
    <property type="match status" value="1"/>
</dbReference>
<dbReference type="InterPro" id="IPR036870">
    <property type="entry name" value="Ribosomal_bS18_sf"/>
</dbReference>
<dbReference type="RefSeq" id="XP_030855351.1">
    <property type="nucleotide sequence ID" value="XM_030999491.1"/>
</dbReference>
<evidence type="ECO:0000313" key="5">
    <source>
        <dbReference type="Proteomes" id="UP000007110"/>
    </source>
</evidence>
<sequence>MRPYHLIKMSSVQALTRTLTRTLTIFHRSCRLDRKRIWGNFYFKAFSSNLSPFMAEKYRKVNEKAVGDTLEIEALYEEPGVNYSPIDNPHGACPICSRNLHITYKDVLILSQFVDKDGNVLSRELTGVCAKQQLHLRECVERAMAADLLPNHRPSHLPSPQEKEPGKAVFHRF</sequence>
<dbReference type="GO" id="GO:0006412">
    <property type="term" value="P:translation"/>
    <property type="evidence" value="ECO:0007669"/>
    <property type="project" value="InterPro"/>
</dbReference>
<reference evidence="5" key="1">
    <citation type="submission" date="2015-02" db="EMBL/GenBank/DDBJ databases">
        <title>Genome sequencing for Strongylocentrotus purpuratus.</title>
        <authorList>
            <person name="Murali S."/>
            <person name="Liu Y."/>
            <person name="Vee V."/>
            <person name="English A."/>
            <person name="Wang M."/>
            <person name="Skinner E."/>
            <person name="Han Y."/>
            <person name="Muzny D.M."/>
            <person name="Worley K.C."/>
            <person name="Gibbs R.A."/>
        </authorList>
    </citation>
    <scope>NUCLEOTIDE SEQUENCE</scope>
</reference>
<dbReference type="GO" id="GO:0003735">
    <property type="term" value="F:structural constituent of ribosome"/>
    <property type="evidence" value="ECO:0007669"/>
    <property type="project" value="InterPro"/>
</dbReference>
<dbReference type="SUPFAM" id="SSF46911">
    <property type="entry name" value="Ribosomal protein S18"/>
    <property type="match status" value="1"/>
</dbReference>
<dbReference type="OMA" id="MPREDTR"/>
<proteinExistence type="predicted"/>
<evidence type="ECO:0000256" key="3">
    <source>
        <dbReference type="SAM" id="MobiDB-lite"/>
    </source>
</evidence>
<name>A0A7M7PW23_STRPU</name>
<accession>A0A7M7PW23</accession>
<keyword evidence="5" id="KW-1185">Reference proteome</keyword>
<reference evidence="4" key="2">
    <citation type="submission" date="2021-01" db="UniProtKB">
        <authorList>
            <consortium name="EnsemblMetazoa"/>
        </authorList>
    </citation>
    <scope>IDENTIFICATION</scope>
</reference>
<dbReference type="OrthoDB" id="10054543at2759"/>
<dbReference type="EnsemblMetazoa" id="XM_030999491">
    <property type="protein sequence ID" value="XP_030855351"/>
    <property type="gene ID" value="LOC105445936"/>
</dbReference>
<dbReference type="PANTHER" id="PTHR13479">
    <property type="entry name" value="30S RIBOSOMAL PROTEIN S18"/>
    <property type="match status" value="1"/>
</dbReference>
<evidence type="ECO:0000256" key="2">
    <source>
        <dbReference type="ARBA" id="ARBA00023274"/>
    </source>
</evidence>
<dbReference type="InterPro" id="IPR001648">
    <property type="entry name" value="Ribosomal_bS18"/>
</dbReference>
<keyword evidence="2" id="KW-0687">Ribonucleoprotein</keyword>
<feature type="region of interest" description="Disordered" evidence="3">
    <location>
        <begin position="150"/>
        <end position="173"/>
    </location>
</feature>
<dbReference type="Proteomes" id="UP000007110">
    <property type="component" value="Unassembled WGS sequence"/>
</dbReference>
<dbReference type="PANTHER" id="PTHR13479:SF66">
    <property type="entry name" value="LARGE RIBOSOMAL SUBUNIT PROTEIN ML66"/>
    <property type="match status" value="1"/>
</dbReference>
<organism evidence="4 5">
    <name type="scientific">Strongylocentrotus purpuratus</name>
    <name type="common">Purple sea urchin</name>
    <dbReference type="NCBI Taxonomy" id="7668"/>
    <lineage>
        <taxon>Eukaryota</taxon>
        <taxon>Metazoa</taxon>
        <taxon>Echinodermata</taxon>
        <taxon>Eleutherozoa</taxon>
        <taxon>Echinozoa</taxon>
        <taxon>Echinoidea</taxon>
        <taxon>Euechinoidea</taxon>
        <taxon>Echinacea</taxon>
        <taxon>Camarodonta</taxon>
        <taxon>Echinidea</taxon>
        <taxon>Strongylocentrotidae</taxon>
        <taxon>Strongylocentrotus</taxon>
    </lineage>
</organism>